<dbReference type="GO" id="GO:0005975">
    <property type="term" value="P:carbohydrate metabolic process"/>
    <property type="evidence" value="ECO:0007669"/>
    <property type="project" value="InterPro"/>
</dbReference>
<dbReference type="AlphaFoldDB" id="A0A914C5D8"/>
<dbReference type="PANTHER" id="PTHR31339">
    <property type="entry name" value="PECTIN LYASE-RELATED"/>
    <property type="match status" value="1"/>
</dbReference>
<dbReference type="PANTHER" id="PTHR31339:SF9">
    <property type="entry name" value="PLASMIN AND FIBRONECTIN-BINDING PROTEIN A"/>
    <property type="match status" value="1"/>
</dbReference>
<keyword evidence="5" id="KW-1185">Reference proteome</keyword>
<dbReference type="Proteomes" id="UP000887540">
    <property type="component" value="Unplaced"/>
</dbReference>
<accession>A0A914C5D8</accession>
<dbReference type="InterPro" id="IPR012334">
    <property type="entry name" value="Pectin_lyas_fold"/>
</dbReference>
<protein>
    <submittedName>
        <fullName evidence="6">Uncharacterized protein</fullName>
    </submittedName>
</protein>
<evidence type="ECO:0000256" key="1">
    <source>
        <dbReference type="ARBA" id="ARBA00008834"/>
    </source>
</evidence>
<keyword evidence="3 4" id="KW-0326">Glycosidase</keyword>
<evidence type="ECO:0000256" key="3">
    <source>
        <dbReference type="ARBA" id="ARBA00023295"/>
    </source>
</evidence>
<comment type="similarity">
    <text evidence="1 4">Belongs to the glycosyl hydrolase 28 family.</text>
</comment>
<dbReference type="InterPro" id="IPR000743">
    <property type="entry name" value="Glyco_hydro_28"/>
</dbReference>
<dbReference type="SUPFAM" id="SSF51126">
    <property type="entry name" value="Pectin lyase-like"/>
    <property type="match status" value="1"/>
</dbReference>
<name>A0A914C5D8_9BILA</name>
<sequence length="232" mass="25491">MAISNAKNVTITGGGLIDGQGAMWWPCAKETKLPPCNNKHRPRILDIKDTTDIIINNVVLKNSPNENIALVSTKNVHIYNISILAPSSHDPVQPSHNTDAIDVNGQNIVIENSYISVGLVRNITYTNIQLYNMDNCIGLTMNYSKTYTPPTNDSITPKFKNITINNLTCHTANQGWWLEGLDDSAIEASFSNIQITNAKSMFAKCTEIYGSCDNSSVKPSCPPCMQIVANPY</sequence>
<dbReference type="Pfam" id="PF00295">
    <property type="entry name" value="Glyco_hydro_28"/>
    <property type="match status" value="1"/>
</dbReference>
<dbReference type="WBParaSite" id="ACRNAN_Path_338.g1300.t1">
    <property type="protein sequence ID" value="ACRNAN_Path_338.g1300.t1"/>
    <property type="gene ID" value="ACRNAN_Path_338.g1300"/>
</dbReference>
<organism evidence="5 6">
    <name type="scientific">Acrobeloides nanus</name>
    <dbReference type="NCBI Taxonomy" id="290746"/>
    <lineage>
        <taxon>Eukaryota</taxon>
        <taxon>Metazoa</taxon>
        <taxon>Ecdysozoa</taxon>
        <taxon>Nematoda</taxon>
        <taxon>Chromadorea</taxon>
        <taxon>Rhabditida</taxon>
        <taxon>Tylenchina</taxon>
        <taxon>Cephalobomorpha</taxon>
        <taxon>Cephaloboidea</taxon>
        <taxon>Cephalobidae</taxon>
        <taxon>Acrobeloides</taxon>
    </lineage>
</organism>
<dbReference type="Gene3D" id="2.160.20.10">
    <property type="entry name" value="Single-stranded right-handed beta-helix, Pectin lyase-like"/>
    <property type="match status" value="2"/>
</dbReference>
<evidence type="ECO:0000256" key="2">
    <source>
        <dbReference type="ARBA" id="ARBA00022801"/>
    </source>
</evidence>
<evidence type="ECO:0000313" key="5">
    <source>
        <dbReference type="Proteomes" id="UP000887540"/>
    </source>
</evidence>
<dbReference type="InterPro" id="IPR011050">
    <property type="entry name" value="Pectin_lyase_fold/virulence"/>
</dbReference>
<keyword evidence="2 4" id="KW-0378">Hydrolase</keyword>
<evidence type="ECO:0000313" key="6">
    <source>
        <dbReference type="WBParaSite" id="ACRNAN_Path_338.g1300.t1"/>
    </source>
</evidence>
<evidence type="ECO:0000256" key="4">
    <source>
        <dbReference type="RuleBase" id="RU361169"/>
    </source>
</evidence>
<proteinExistence type="inferred from homology"/>
<dbReference type="GO" id="GO:0004650">
    <property type="term" value="F:polygalacturonase activity"/>
    <property type="evidence" value="ECO:0007669"/>
    <property type="project" value="InterPro"/>
</dbReference>
<dbReference type="InterPro" id="IPR051801">
    <property type="entry name" value="GH28_Enzymes"/>
</dbReference>
<reference evidence="6" key="1">
    <citation type="submission" date="2022-11" db="UniProtKB">
        <authorList>
            <consortium name="WormBaseParasite"/>
        </authorList>
    </citation>
    <scope>IDENTIFICATION</scope>
</reference>